<protein>
    <submittedName>
        <fullName evidence="2">Uncharacterized protein</fullName>
    </submittedName>
</protein>
<proteinExistence type="predicted"/>
<reference evidence="2" key="2">
    <citation type="submission" date="2020-01" db="EMBL/GenBank/DDBJ databases">
        <authorList>
            <person name="Perkins V."/>
            <person name="Lessard M.-H."/>
            <person name="Dugat-Bony E."/>
            <person name="Frenette M."/>
            <person name="Labrie S."/>
        </authorList>
    </citation>
    <scope>NUCLEOTIDE SEQUENCE</scope>
    <source>
        <strain evidence="2">LMA-70</strain>
    </source>
</reference>
<evidence type="ECO:0000313" key="3">
    <source>
        <dbReference type="Proteomes" id="UP000750522"/>
    </source>
</evidence>
<accession>A0A9P5G501</accession>
<reference evidence="2" key="1">
    <citation type="journal article" date="2020" name="Front. Microbiol.">
        <title>Phenotypic and Genetic Characterization of the Cheese Ripening Yeast Geotrichum candidum.</title>
        <authorList>
            <person name="Perkins V."/>
            <person name="Vignola S."/>
            <person name="Lessard M.H."/>
            <person name="Plante P.L."/>
            <person name="Corbeil J."/>
            <person name="Dugat-Bony E."/>
            <person name="Frenette M."/>
            <person name="Labrie S."/>
        </authorList>
    </citation>
    <scope>NUCLEOTIDE SEQUENCE</scope>
    <source>
        <strain evidence="2">LMA-70</strain>
    </source>
</reference>
<dbReference type="Proteomes" id="UP000750522">
    <property type="component" value="Unassembled WGS sequence"/>
</dbReference>
<evidence type="ECO:0000313" key="2">
    <source>
        <dbReference type="EMBL" id="KAF5099826.1"/>
    </source>
</evidence>
<name>A0A9P5G501_GEOCN</name>
<dbReference type="EMBL" id="QQZK01000055">
    <property type="protein sequence ID" value="KAF5099826.1"/>
    <property type="molecule type" value="Genomic_DNA"/>
</dbReference>
<gene>
    <name evidence="2" type="ORF">DV451_002839</name>
</gene>
<organism evidence="2 3">
    <name type="scientific">Geotrichum candidum</name>
    <name type="common">Oospora lactis</name>
    <name type="synonym">Dipodascus geotrichum</name>
    <dbReference type="NCBI Taxonomy" id="1173061"/>
    <lineage>
        <taxon>Eukaryota</taxon>
        <taxon>Fungi</taxon>
        <taxon>Dikarya</taxon>
        <taxon>Ascomycota</taxon>
        <taxon>Saccharomycotina</taxon>
        <taxon>Dipodascomycetes</taxon>
        <taxon>Dipodascales</taxon>
        <taxon>Dipodascaceae</taxon>
        <taxon>Geotrichum</taxon>
    </lineage>
</organism>
<dbReference type="AlphaFoldDB" id="A0A9P5G501"/>
<sequence length="191" mass="19991">MLARLTNRIKMSVTDLTSSLSALTTDALATGAAAAPTAPAAAAAAPDATAAPGTSEEKKKHPGTAPKTAKRRKSQSQEAFEAQRAEYLARGPLVQTATSLLERDYTGAAAKIDRQALRNAAERAFFIRDYGRALEILRTGLNNTDNAGTAEERGGVTVGERERKELETLQNHILKAQAAASGATSAAAESN</sequence>
<feature type="region of interest" description="Disordered" evidence="1">
    <location>
        <begin position="34"/>
        <end position="82"/>
    </location>
</feature>
<evidence type="ECO:0000256" key="1">
    <source>
        <dbReference type="SAM" id="MobiDB-lite"/>
    </source>
</evidence>
<comment type="caution">
    <text evidence="2">The sequence shown here is derived from an EMBL/GenBank/DDBJ whole genome shotgun (WGS) entry which is preliminary data.</text>
</comment>
<feature type="compositionally biased region" description="Low complexity" evidence="1">
    <location>
        <begin position="34"/>
        <end position="54"/>
    </location>
</feature>